<sequence length="58" mass="6496">MNALIIGIIGLVIGAWRARKRGGKAADMATWGLAHGFAFTVVAFFILMWFDFGNNWFF</sequence>
<dbReference type="EMBL" id="OMKW01000002">
    <property type="protein sequence ID" value="SPF28914.1"/>
    <property type="molecule type" value="Genomic_DNA"/>
</dbReference>
<dbReference type="AlphaFoldDB" id="A0A2R8A9L3"/>
<evidence type="ECO:0000313" key="3">
    <source>
        <dbReference type="Proteomes" id="UP000244932"/>
    </source>
</evidence>
<gene>
    <name evidence="2" type="ORF">POI8812_01217</name>
</gene>
<dbReference type="Proteomes" id="UP000244932">
    <property type="component" value="Unassembled WGS sequence"/>
</dbReference>
<name>A0A2R8A9L3_9RHOB</name>
<evidence type="ECO:0000313" key="2">
    <source>
        <dbReference type="EMBL" id="SPF28914.1"/>
    </source>
</evidence>
<organism evidence="2 3">
    <name type="scientific">Pontivivens insulae</name>
    <dbReference type="NCBI Taxonomy" id="1639689"/>
    <lineage>
        <taxon>Bacteria</taxon>
        <taxon>Pseudomonadati</taxon>
        <taxon>Pseudomonadota</taxon>
        <taxon>Alphaproteobacteria</taxon>
        <taxon>Rhodobacterales</taxon>
        <taxon>Paracoccaceae</taxon>
        <taxon>Pontivivens</taxon>
    </lineage>
</organism>
<dbReference type="RefSeq" id="WP_245895291.1">
    <property type="nucleotide sequence ID" value="NZ_OMKW01000002.1"/>
</dbReference>
<reference evidence="2 3" key="1">
    <citation type="submission" date="2018-03" db="EMBL/GenBank/DDBJ databases">
        <authorList>
            <person name="Keele B.F."/>
        </authorList>
    </citation>
    <scope>NUCLEOTIDE SEQUENCE [LARGE SCALE GENOMIC DNA]</scope>
    <source>
        <strain evidence="2 3">CeCT 8812</strain>
    </source>
</reference>
<feature type="transmembrane region" description="Helical" evidence="1">
    <location>
        <begin position="33"/>
        <end position="52"/>
    </location>
</feature>
<keyword evidence="3" id="KW-1185">Reference proteome</keyword>
<keyword evidence="1" id="KW-1133">Transmembrane helix</keyword>
<protein>
    <submittedName>
        <fullName evidence="2">Uncharacterized protein</fullName>
    </submittedName>
</protein>
<keyword evidence="1" id="KW-0812">Transmembrane</keyword>
<accession>A0A2R8A9L3</accession>
<evidence type="ECO:0000256" key="1">
    <source>
        <dbReference type="SAM" id="Phobius"/>
    </source>
</evidence>
<proteinExistence type="predicted"/>
<keyword evidence="1" id="KW-0472">Membrane</keyword>